<name>A0AAD7ML87_9AGAR</name>
<evidence type="ECO:0000256" key="3">
    <source>
        <dbReference type="PIRSR" id="PIRSR601461-2"/>
    </source>
</evidence>
<evidence type="ECO:0000256" key="1">
    <source>
        <dbReference type="ARBA" id="ARBA00007447"/>
    </source>
</evidence>
<dbReference type="Pfam" id="PF00026">
    <property type="entry name" value="Asp"/>
    <property type="match status" value="1"/>
</dbReference>
<keyword evidence="3" id="KW-1015">Disulfide bond</keyword>
<evidence type="ECO:0000256" key="4">
    <source>
        <dbReference type="SAM" id="MobiDB-lite"/>
    </source>
</evidence>
<feature type="disulfide bond" evidence="3">
    <location>
        <begin position="389"/>
        <end position="423"/>
    </location>
</feature>
<evidence type="ECO:0000256" key="2">
    <source>
        <dbReference type="PIRSR" id="PIRSR601461-1"/>
    </source>
</evidence>
<evidence type="ECO:0000313" key="8">
    <source>
        <dbReference type="Proteomes" id="UP001215280"/>
    </source>
</evidence>
<feature type="active site" evidence="2">
    <location>
        <position position="354"/>
    </location>
</feature>
<dbReference type="PROSITE" id="PS51767">
    <property type="entry name" value="PEPTIDASE_A1"/>
    <property type="match status" value="1"/>
</dbReference>
<feature type="domain" description="Peptidase A1" evidence="6">
    <location>
        <begin position="147"/>
        <end position="463"/>
    </location>
</feature>
<dbReference type="CDD" id="cd05471">
    <property type="entry name" value="pepsin_like"/>
    <property type="match status" value="1"/>
</dbReference>
<dbReference type="GO" id="GO:0006508">
    <property type="term" value="P:proteolysis"/>
    <property type="evidence" value="ECO:0007669"/>
    <property type="project" value="UniProtKB-KW"/>
</dbReference>
<accession>A0AAD7ML87</accession>
<sequence length="466" mass="48696">MQISTQFVALVATVILALSSADARPVRRNPSGMVTLPMRLVQRNQHLPVEIRHQQHINRAERLVARAAGLEGPSDVQLRINLARRESYLSLVEKRFNIPPPDYGLPAGETDGIVSNVVEENDATSEGNATLAPMSSEVEPDGPDTSFLVTVPIGTPSRDFNIILDSGSGDFWVESSTNCTSQNGGGCGNHTFLGEDNSASLVNTRQPFSDSYGSGAASGDIITDTIVLGGMVLGNHSFGLANIVSQSFSGDLVADGLMGLGKQGLSAQKVLTPVQSLRNAGFISAAITSYQLPRSVDHTDGEVTFGALDDTKFDESTLVTLEATNDAFWITQLGGVTVDGATVALSGNRTALMDTGTTLLVVPSTDIAGIHAKIPGAKQTSSGSFTVPCNTNASVALEFGGKSFPINPQDLTFASGGRTTGDCTSGIGAFAPGQTPTQWLVGGSFLKSVYFSTNVDANTITLAQPV</sequence>
<keyword evidence="5" id="KW-0732">Signal</keyword>
<dbReference type="PANTHER" id="PTHR47966:SF75">
    <property type="entry name" value="ENDOPEPTIDASE (CTSD), PUTATIVE (AFU_ORTHOLOGUE AFUA_4G07040)-RELATED"/>
    <property type="match status" value="1"/>
</dbReference>
<protein>
    <submittedName>
        <fullName evidence="7">Acid protease</fullName>
    </submittedName>
</protein>
<feature type="active site" evidence="2">
    <location>
        <position position="165"/>
    </location>
</feature>
<dbReference type="InterPro" id="IPR033121">
    <property type="entry name" value="PEPTIDASE_A1"/>
</dbReference>
<dbReference type="EMBL" id="JARJLG010000254">
    <property type="protein sequence ID" value="KAJ7722757.1"/>
    <property type="molecule type" value="Genomic_DNA"/>
</dbReference>
<feature type="region of interest" description="Disordered" evidence="4">
    <location>
        <begin position="122"/>
        <end position="141"/>
    </location>
</feature>
<keyword evidence="7" id="KW-0645">Protease</keyword>
<feature type="chain" id="PRO_5042192165" evidence="5">
    <location>
        <begin position="24"/>
        <end position="466"/>
    </location>
</feature>
<reference evidence="7" key="1">
    <citation type="submission" date="2023-03" db="EMBL/GenBank/DDBJ databases">
        <title>Massive genome expansion in bonnet fungi (Mycena s.s.) driven by repeated elements and novel gene families across ecological guilds.</title>
        <authorList>
            <consortium name="Lawrence Berkeley National Laboratory"/>
            <person name="Harder C.B."/>
            <person name="Miyauchi S."/>
            <person name="Viragh M."/>
            <person name="Kuo A."/>
            <person name="Thoen E."/>
            <person name="Andreopoulos B."/>
            <person name="Lu D."/>
            <person name="Skrede I."/>
            <person name="Drula E."/>
            <person name="Henrissat B."/>
            <person name="Morin E."/>
            <person name="Kohler A."/>
            <person name="Barry K."/>
            <person name="LaButti K."/>
            <person name="Morin E."/>
            <person name="Salamov A."/>
            <person name="Lipzen A."/>
            <person name="Mereny Z."/>
            <person name="Hegedus B."/>
            <person name="Baldrian P."/>
            <person name="Stursova M."/>
            <person name="Weitz H."/>
            <person name="Taylor A."/>
            <person name="Grigoriev I.V."/>
            <person name="Nagy L.G."/>
            <person name="Martin F."/>
            <person name="Kauserud H."/>
        </authorList>
    </citation>
    <scope>NUCLEOTIDE SEQUENCE</scope>
    <source>
        <strain evidence="7">CBHHK188m</strain>
    </source>
</reference>
<dbReference type="InterPro" id="IPR021109">
    <property type="entry name" value="Peptidase_aspartic_dom_sf"/>
</dbReference>
<evidence type="ECO:0000256" key="5">
    <source>
        <dbReference type="SAM" id="SignalP"/>
    </source>
</evidence>
<dbReference type="SUPFAM" id="SSF50630">
    <property type="entry name" value="Acid proteases"/>
    <property type="match status" value="1"/>
</dbReference>
<organism evidence="7 8">
    <name type="scientific">Mycena maculata</name>
    <dbReference type="NCBI Taxonomy" id="230809"/>
    <lineage>
        <taxon>Eukaryota</taxon>
        <taxon>Fungi</taxon>
        <taxon>Dikarya</taxon>
        <taxon>Basidiomycota</taxon>
        <taxon>Agaricomycotina</taxon>
        <taxon>Agaricomycetes</taxon>
        <taxon>Agaricomycetidae</taxon>
        <taxon>Agaricales</taxon>
        <taxon>Marasmiineae</taxon>
        <taxon>Mycenaceae</taxon>
        <taxon>Mycena</taxon>
    </lineage>
</organism>
<dbReference type="AlphaFoldDB" id="A0AAD7ML87"/>
<keyword evidence="8" id="KW-1185">Reference proteome</keyword>
<dbReference type="Gene3D" id="2.40.70.10">
    <property type="entry name" value="Acid Proteases"/>
    <property type="match status" value="2"/>
</dbReference>
<dbReference type="PANTHER" id="PTHR47966">
    <property type="entry name" value="BETA-SITE APP-CLEAVING ENZYME, ISOFORM A-RELATED"/>
    <property type="match status" value="1"/>
</dbReference>
<dbReference type="GO" id="GO:0004190">
    <property type="term" value="F:aspartic-type endopeptidase activity"/>
    <property type="evidence" value="ECO:0007669"/>
    <property type="project" value="InterPro"/>
</dbReference>
<gene>
    <name evidence="7" type="ORF">DFH07DRAFT_286170</name>
</gene>
<dbReference type="InterPro" id="IPR034164">
    <property type="entry name" value="Pepsin-like_dom"/>
</dbReference>
<dbReference type="Proteomes" id="UP001215280">
    <property type="component" value="Unassembled WGS sequence"/>
</dbReference>
<comment type="similarity">
    <text evidence="1">Belongs to the peptidase A1 family.</text>
</comment>
<dbReference type="PRINTS" id="PR00792">
    <property type="entry name" value="PEPSIN"/>
</dbReference>
<feature type="signal peptide" evidence="5">
    <location>
        <begin position="1"/>
        <end position="23"/>
    </location>
</feature>
<dbReference type="InterPro" id="IPR001461">
    <property type="entry name" value="Aspartic_peptidase_A1"/>
</dbReference>
<proteinExistence type="inferred from homology"/>
<comment type="caution">
    <text evidence="7">The sequence shown here is derived from an EMBL/GenBank/DDBJ whole genome shotgun (WGS) entry which is preliminary data.</text>
</comment>
<evidence type="ECO:0000313" key="7">
    <source>
        <dbReference type="EMBL" id="KAJ7722757.1"/>
    </source>
</evidence>
<keyword evidence="7" id="KW-0378">Hydrolase</keyword>
<evidence type="ECO:0000259" key="6">
    <source>
        <dbReference type="PROSITE" id="PS51767"/>
    </source>
</evidence>